<feature type="region of interest" description="Disordered" evidence="1">
    <location>
        <begin position="43"/>
        <end position="66"/>
    </location>
</feature>
<reference evidence="5 7" key="1">
    <citation type="submission" date="2018-09" db="EMBL/GenBank/DDBJ databases">
        <title>Genomic investigation of the strawberry pathogen Phytophthora fragariae indicates pathogenicity is determined by transcriptional variation in three key races.</title>
        <authorList>
            <person name="Adams T.M."/>
            <person name="Armitage A.D."/>
            <person name="Sobczyk M.K."/>
            <person name="Bates H.J."/>
            <person name="Dunwell J.M."/>
            <person name="Nellist C.F."/>
            <person name="Harrison R.J."/>
        </authorList>
    </citation>
    <scope>NUCLEOTIDE SEQUENCE [LARGE SCALE GENOMIC DNA]</scope>
    <source>
        <strain evidence="3 5">SCRP249</strain>
        <strain evidence="2 7">SCRP324</strain>
        <strain evidence="4 6">SCRP333</strain>
    </source>
</reference>
<proteinExistence type="predicted"/>
<organism evidence="2 7">
    <name type="scientific">Phytophthora rubi</name>
    <dbReference type="NCBI Taxonomy" id="129364"/>
    <lineage>
        <taxon>Eukaryota</taxon>
        <taxon>Sar</taxon>
        <taxon>Stramenopiles</taxon>
        <taxon>Oomycota</taxon>
        <taxon>Peronosporomycetes</taxon>
        <taxon>Peronosporales</taxon>
        <taxon>Peronosporaceae</taxon>
        <taxon>Phytophthora</taxon>
    </lineage>
</organism>
<comment type="caution">
    <text evidence="2">The sequence shown here is derived from an EMBL/GenBank/DDBJ whole genome shotgun (WGS) entry which is preliminary data.</text>
</comment>
<dbReference type="AlphaFoldDB" id="A0A6A3KBC9"/>
<dbReference type="EMBL" id="QXFV01000291">
    <property type="protein sequence ID" value="KAE9042283.1"/>
    <property type="molecule type" value="Genomic_DNA"/>
</dbReference>
<evidence type="ECO:0000256" key="1">
    <source>
        <dbReference type="SAM" id="MobiDB-lite"/>
    </source>
</evidence>
<sequence>MYAQPDFFIEGHITVYVQPSLACRILLLKHISSLASTQPLAAPSPAAASRTQEAAGPGPEKCHTSTPVYAPTTVAAEKPLNPKHFLRSLQSNELKLRQPLPALPQAAQDQVHDNDNGSDVEREGLQRGQRVARCRIASLVVSDVALQKRGDVEINTRAPIAFETELFAGRAVHRVHTA</sequence>
<evidence type="ECO:0000313" key="4">
    <source>
        <dbReference type="EMBL" id="KAE9348124.1"/>
    </source>
</evidence>
<accession>A0A6A3KBC9</accession>
<evidence type="ECO:0000313" key="2">
    <source>
        <dbReference type="EMBL" id="KAE9003782.1"/>
    </source>
</evidence>
<feature type="region of interest" description="Disordered" evidence="1">
    <location>
        <begin position="105"/>
        <end position="127"/>
    </location>
</feature>
<evidence type="ECO:0000313" key="6">
    <source>
        <dbReference type="Proteomes" id="UP000434957"/>
    </source>
</evidence>
<gene>
    <name evidence="3" type="ORF">PR001_g6268</name>
    <name evidence="2" type="ORF">PR002_g17239</name>
    <name evidence="4" type="ORF">PR003_g6588</name>
</gene>
<dbReference type="Proteomes" id="UP000434957">
    <property type="component" value="Unassembled WGS sequence"/>
</dbReference>
<evidence type="ECO:0000313" key="3">
    <source>
        <dbReference type="EMBL" id="KAE9042283.1"/>
    </source>
</evidence>
<protein>
    <submittedName>
        <fullName evidence="2">Uncharacterized protein</fullName>
    </submittedName>
</protein>
<evidence type="ECO:0000313" key="5">
    <source>
        <dbReference type="Proteomes" id="UP000429607"/>
    </source>
</evidence>
<keyword evidence="6" id="KW-1185">Reference proteome</keyword>
<feature type="compositionally biased region" description="Basic and acidic residues" evidence="1">
    <location>
        <begin position="110"/>
        <end position="125"/>
    </location>
</feature>
<dbReference type="Proteomes" id="UP000429607">
    <property type="component" value="Unassembled WGS sequence"/>
</dbReference>
<dbReference type="EMBL" id="QXFT01000295">
    <property type="protein sequence ID" value="KAE9348124.1"/>
    <property type="molecule type" value="Genomic_DNA"/>
</dbReference>
<evidence type="ECO:0000313" key="7">
    <source>
        <dbReference type="Proteomes" id="UP000435112"/>
    </source>
</evidence>
<dbReference type="EMBL" id="QXFU01001373">
    <property type="protein sequence ID" value="KAE9003782.1"/>
    <property type="molecule type" value="Genomic_DNA"/>
</dbReference>
<name>A0A6A3KBC9_9STRA</name>
<dbReference type="Proteomes" id="UP000435112">
    <property type="component" value="Unassembled WGS sequence"/>
</dbReference>